<feature type="compositionally biased region" description="Polar residues" evidence="1">
    <location>
        <begin position="1"/>
        <end position="13"/>
    </location>
</feature>
<evidence type="ECO:0000256" key="1">
    <source>
        <dbReference type="SAM" id="MobiDB-lite"/>
    </source>
</evidence>
<feature type="region of interest" description="Disordered" evidence="1">
    <location>
        <begin position="1"/>
        <end position="90"/>
    </location>
</feature>
<feature type="domain" description="PABC" evidence="2">
    <location>
        <begin position="86"/>
        <end position="173"/>
    </location>
</feature>
<sequence>MTNPYHAHATSQPGTVGANGANGAVTHQPHHPQQQQQQPRGGPQPGQPQQPQQQQQGKPQQGGPRQPQQPQQQQQQQGGKQGDKKQPSLTLEYIESLSPAEQKPFLGELLFPLVTGFAGAAGHVEHAGKITGMLLDAPPAETLRLLQSAPQGPVSELARRVREAVGALNEHLAKQAAAAAAQQDKKEKK</sequence>
<feature type="compositionally biased region" description="Low complexity" evidence="1">
    <location>
        <begin position="14"/>
        <end position="78"/>
    </location>
</feature>
<accession>A0A4P9WUV0</accession>
<dbReference type="AlphaFoldDB" id="A0A4P9WUV0"/>
<dbReference type="SMART" id="SM00517">
    <property type="entry name" value="PolyA"/>
    <property type="match status" value="1"/>
</dbReference>
<protein>
    <submittedName>
        <fullName evidence="3">Polyadenylate-binding protein/Hyperplastic disc protein</fullName>
    </submittedName>
</protein>
<dbReference type="Pfam" id="PF00658">
    <property type="entry name" value="MLLE"/>
    <property type="match status" value="1"/>
</dbReference>
<dbReference type="InterPro" id="IPR036053">
    <property type="entry name" value="PABP-dom"/>
</dbReference>
<dbReference type="EMBL" id="ML010146">
    <property type="protein sequence ID" value="RKO96265.1"/>
    <property type="molecule type" value="Genomic_DNA"/>
</dbReference>
<reference evidence="4" key="1">
    <citation type="journal article" date="2018" name="Nat. Microbiol.">
        <title>Leveraging single-cell genomics to expand the fungal tree of life.</title>
        <authorList>
            <person name="Ahrendt S.R."/>
            <person name="Quandt C.A."/>
            <person name="Ciobanu D."/>
            <person name="Clum A."/>
            <person name="Salamov A."/>
            <person name="Andreopoulos B."/>
            <person name="Cheng J.F."/>
            <person name="Woyke T."/>
            <person name="Pelin A."/>
            <person name="Henrissat B."/>
            <person name="Reynolds N.K."/>
            <person name="Benny G.L."/>
            <person name="Smith M.E."/>
            <person name="James T.Y."/>
            <person name="Grigoriev I.V."/>
        </authorList>
    </citation>
    <scope>NUCLEOTIDE SEQUENCE [LARGE SCALE GENOMIC DNA]</scope>
    <source>
        <strain evidence="4">ATCC 52028</strain>
    </source>
</reference>
<evidence type="ECO:0000259" key="2">
    <source>
        <dbReference type="PROSITE" id="PS51309"/>
    </source>
</evidence>
<dbReference type="InterPro" id="IPR002004">
    <property type="entry name" value="PABP_HYD_C"/>
</dbReference>
<dbReference type="PROSITE" id="PS51309">
    <property type="entry name" value="PABC"/>
    <property type="match status" value="1"/>
</dbReference>
<dbReference type="Gene3D" id="1.10.1900.10">
    <property type="entry name" value="c-terminal domain of poly(a) binding protein"/>
    <property type="match status" value="1"/>
</dbReference>
<dbReference type="GO" id="GO:0003723">
    <property type="term" value="F:RNA binding"/>
    <property type="evidence" value="ECO:0007669"/>
    <property type="project" value="InterPro"/>
</dbReference>
<dbReference type="Proteomes" id="UP000268535">
    <property type="component" value="Unassembled WGS sequence"/>
</dbReference>
<dbReference type="SUPFAM" id="SSF63570">
    <property type="entry name" value="PABC (PABP) domain"/>
    <property type="match status" value="1"/>
</dbReference>
<proteinExistence type="predicted"/>
<gene>
    <name evidence="3" type="ORF">CAUPRSCDRAFT_12041</name>
</gene>
<organism evidence="3 4">
    <name type="scientific">Caulochytrium protostelioides</name>
    <dbReference type="NCBI Taxonomy" id="1555241"/>
    <lineage>
        <taxon>Eukaryota</taxon>
        <taxon>Fungi</taxon>
        <taxon>Fungi incertae sedis</taxon>
        <taxon>Chytridiomycota</taxon>
        <taxon>Chytridiomycota incertae sedis</taxon>
        <taxon>Chytridiomycetes</taxon>
        <taxon>Caulochytriales</taxon>
        <taxon>Caulochytriaceae</taxon>
        <taxon>Caulochytrium</taxon>
    </lineage>
</organism>
<evidence type="ECO:0000313" key="3">
    <source>
        <dbReference type="EMBL" id="RKO96265.1"/>
    </source>
</evidence>
<name>A0A4P9WUV0_9FUNG</name>
<evidence type="ECO:0000313" key="4">
    <source>
        <dbReference type="Proteomes" id="UP000268535"/>
    </source>
</evidence>